<dbReference type="RefSeq" id="WP_111500231.1">
    <property type="nucleotide sequence ID" value="NZ_QKYN01000034.1"/>
</dbReference>
<dbReference type="GO" id="GO:0043565">
    <property type="term" value="F:sequence-specific DNA binding"/>
    <property type="evidence" value="ECO:0007669"/>
    <property type="project" value="InterPro"/>
</dbReference>
<dbReference type="EMBL" id="QKYN01000034">
    <property type="protein sequence ID" value="RAG86033.1"/>
    <property type="molecule type" value="Genomic_DNA"/>
</dbReference>
<dbReference type="PANTHER" id="PTHR46796:SF15">
    <property type="entry name" value="BLL1074 PROTEIN"/>
    <property type="match status" value="1"/>
</dbReference>
<dbReference type="InterPro" id="IPR050204">
    <property type="entry name" value="AraC_XylS_family_regulators"/>
</dbReference>
<dbReference type="PROSITE" id="PS01124">
    <property type="entry name" value="HTH_ARAC_FAMILY_2"/>
    <property type="match status" value="1"/>
</dbReference>
<comment type="caution">
    <text evidence="5">The sequence shown here is derived from an EMBL/GenBank/DDBJ whole genome shotgun (WGS) entry which is preliminary data.</text>
</comment>
<dbReference type="Pfam" id="PF12833">
    <property type="entry name" value="HTH_18"/>
    <property type="match status" value="1"/>
</dbReference>
<accession>A0A2X0IR45</accession>
<dbReference type="InterPro" id="IPR009057">
    <property type="entry name" value="Homeodomain-like_sf"/>
</dbReference>
<proteinExistence type="predicted"/>
<evidence type="ECO:0000313" key="5">
    <source>
        <dbReference type="EMBL" id="RAG86033.1"/>
    </source>
</evidence>
<sequence length="277" mass="30225">MAERESGVGPRGVLHPEQGASRFTVTTAPPGPALAPYVEYHWIVRWDVTGQPPYESRVLSHPNVHLVFEPAGPLLYGVIRGVYTRRLVDAGQVHGVRFLPGGFRVFAPGPVQELTDQVLPAARFFGEEADALCPRVLACPETDAMVALVEGFLAERLPAEPDPSPALGRGYPHAAQVAAVVREMTSDHTLVRVEQVAERFELSVRTLQRLFAEYVGVSPKAVLRRARLHEAAQRADHGSVDWAALAADLGYSDQAHLTRDFTAVVGVSPSRYARGER</sequence>
<reference evidence="5 6" key="1">
    <citation type="submission" date="2018-06" db="EMBL/GenBank/DDBJ databases">
        <title>Streptacidiphilus pinicola sp. nov., isolated from pine grove soil.</title>
        <authorList>
            <person name="Roh S.G."/>
            <person name="Park S."/>
            <person name="Kim M.-K."/>
            <person name="Yun B.-R."/>
            <person name="Park J."/>
            <person name="Kim M.J."/>
            <person name="Kim Y.S."/>
            <person name="Kim S.B."/>
        </authorList>
    </citation>
    <scope>NUCLEOTIDE SEQUENCE [LARGE SCALE GENOMIC DNA]</scope>
    <source>
        <strain evidence="5 6">MMS16-CNU450</strain>
    </source>
</reference>
<evidence type="ECO:0000256" key="2">
    <source>
        <dbReference type="ARBA" id="ARBA00023125"/>
    </source>
</evidence>
<feature type="domain" description="HTH araC/xylS-type" evidence="4">
    <location>
        <begin position="175"/>
        <end position="275"/>
    </location>
</feature>
<keyword evidence="6" id="KW-1185">Reference proteome</keyword>
<dbReference type="Pfam" id="PF20240">
    <property type="entry name" value="DUF6597"/>
    <property type="match status" value="1"/>
</dbReference>
<keyword evidence="2" id="KW-0238">DNA-binding</keyword>
<dbReference type="InterPro" id="IPR018060">
    <property type="entry name" value="HTH_AraC"/>
</dbReference>
<evidence type="ECO:0000256" key="1">
    <source>
        <dbReference type="ARBA" id="ARBA00023015"/>
    </source>
</evidence>
<organism evidence="5 6">
    <name type="scientific">Streptacidiphilus pinicola</name>
    <dbReference type="NCBI Taxonomy" id="2219663"/>
    <lineage>
        <taxon>Bacteria</taxon>
        <taxon>Bacillati</taxon>
        <taxon>Actinomycetota</taxon>
        <taxon>Actinomycetes</taxon>
        <taxon>Kitasatosporales</taxon>
        <taxon>Streptomycetaceae</taxon>
        <taxon>Streptacidiphilus</taxon>
    </lineage>
</organism>
<dbReference type="OrthoDB" id="2559672at2"/>
<dbReference type="SUPFAM" id="SSF46689">
    <property type="entry name" value="Homeodomain-like"/>
    <property type="match status" value="1"/>
</dbReference>
<keyword evidence="3" id="KW-0804">Transcription</keyword>
<name>A0A2X0IR45_9ACTN</name>
<evidence type="ECO:0000256" key="3">
    <source>
        <dbReference type="ARBA" id="ARBA00023163"/>
    </source>
</evidence>
<evidence type="ECO:0000313" key="6">
    <source>
        <dbReference type="Proteomes" id="UP000248889"/>
    </source>
</evidence>
<dbReference type="InterPro" id="IPR046532">
    <property type="entry name" value="DUF6597"/>
</dbReference>
<dbReference type="Proteomes" id="UP000248889">
    <property type="component" value="Unassembled WGS sequence"/>
</dbReference>
<dbReference type="PANTHER" id="PTHR46796">
    <property type="entry name" value="HTH-TYPE TRANSCRIPTIONAL ACTIVATOR RHAS-RELATED"/>
    <property type="match status" value="1"/>
</dbReference>
<gene>
    <name evidence="5" type="ORF">DN069_08410</name>
</gene>
<protein>
    <submittedName>
        <fullName evidence="5">AraC family transcriptional regulator</fullName>
    </submittedName>
</protein>
<dbReference type="Gene3D" id="1.10.10.60">
    <property type="entry name" value="Homeodomain-like"/>
    <property type="match status" value="1"/>
</dbReference>
<dbReference type="AlphaFoldDB" id="A0A2X0IR45"/>
<evidence type="ECO:0000259" key="4">
    <source>
        <dbReference type="PROSITE" id="PS01124"/>
    </source>
</evidence>
<keyword evidence="1" id="KW-0805">Transcription regulation</keyword>
<dbReference type="GO" id="GO:0003700">
    <property type="term" value="F:DNA-binding transcription factor activity"/>
    <property type="evidence" value="ECO:0007669"/>
    <property type="project" value="InterPro"/>
</dbReference>
<dbReference type="SMART" id="SM00342">
    <property type="entry name" value="HTH_ARAC"/>
    <property type="match status" value="1"/>
</dbReference>